<evidence type="ECO:0000259" key="1">
    <source>
        <dbReference type="Pfam" id="PF14028"/>
    </source>
</evidence>
<reference evidence="3" key="1">
    <citation type="journal article" date="2019" name="Int. J. Syst. Evol. Microbiol.">
        <title>The Global Catalogue of Microorganisms (GCM) 10K type strain sequencing project: providing services to taxonomists for standard genome sequencing and annotation.</title>
        <authorList>
            <consortium name="The Broad Institute Genomics Platform"/>
            <consortium name="The Broad Institute Genome Sequencing Center for Infectious Disease"/>
            <person name="Wu L."/>
            <person name="Ma J."/>
        </authorList>
    </citation>
    <scope>NUCLEOTIDE SEQUENCE [LARGE SCALE GENOMIC DNA]</scope>
    <source>
        <strain evidence="3">CCUG 43304</strain>
    </source>
</reference>
<dbReference type="InterPro" id="IPR023809">
    <property type="entry name" value="Thiopep_bacteriocin_synth_dom"/>
</dbReference>
<feature type="domain" description="Thiopeptide-type bacteriocin biosynthesis" evidence="1">
    <location>
        <begin position="8"/>
        <end position="56"/>
    </location>
</feature>
<dbReference type="Proteomes" id="UP001596306">
    <property type="component" value="Unassembled WGS sequence"/>
</dbReference>
<gene>
    <name evidence="2" type="ORF">ACFQB0_08640</name>
</gene>
<accession>A0ABW1VDJ7</accession>
<evidence type="ECO:0000313" key="3">
    <source>
        <dbReference type="Proteomes" id="UP001596306"/>
    </source>
</evidence>
<evidence type="ECO:0000313" key="2">
    <source>
        <dbReference type="EMBL" id="MFC6356173.1"/>
    </source>
</evidence>
<sequence length="66" mass="7578">MVRTTTALWYFLRYWDGGPHLRVRLSGASEVTLSALAQRWRTNAEVGRVVSTIARRTSTRDSRRSP</sequence>
<dbReference type="Pfam" id="PF14028">
    <property type="entry name" value="Lant_dehydr_C"/>
    <property type="match status" value="1"/>
</dbReference>
<protein>
    <submittedName>
        <fullName evidence="2">Lantibiotic dehydratase C-terminal domain-containing protein</fullName>
    </submittedName>
</protein>
<dbReference type="RefSeq" id="WP_386730230.1">
    <property type="nucleotide sequence ID" value="NZ_JBHSTP010000002.1"/>
</dbReference>
<comment type="caution">
    <text evidence="2">The sequence shown here is derived from an EMBL/GenBank/DDBJ whole genome shotgun (WGS) entry which is preliminary data.</text>
</comment>
<name>A0ABW1VDJ7_9MICO</name>
<proteinExistence type="predicted"/>
<dbReference type="EMBL" id="JBHSTP010000002">
    <property type="protein sequence ID" value="MFC6356173.1"/>
    <property type="molecule type" value="Genomic_DNA"/>
</dbReference>
<organism evidence="2 3">
    <name type="scientific">Luethyella okanaganae</name>
    <dbReference type="NCBI Taxonomy" id="69372"/>
    <lineage>
        <taxon>Bacteria</taxon>
        <taxon>Bacillati</taxon>
        <taxon>Actinomycetota</taxon>
        <taxon>Actinomycetes</taxon>
        <taxon>Micrococcales</taxon>
        <taxon>Microbacteriaceae</taxon>
        <taxon>Luethyella</taxon>
    </lineage>
</organism>
<keyword evidence="3" id="KW-1185">Reference proteome</keyword>